<organism evidence="2 3">
    <name type="scientific">Caenorhabditis elegans</name>
    <dbReference type="NCBI Taxonomy" id="6239"/>
    <lineage>
        <taxon>Eukaryota</taxon>
        <taxon>Metazoa</taxon>
        <taxon>Ecdysozoa</taxon>
        <taxon>Nematoda</taxon>
        <taxon>Chromadorea</taxon>
        <taxon>Rhabditida</taxon>
        <taxon>Rhabditina</taxon>
        <taxon>Rhabditomorpha</taxon>
        <taxon>Rhabditoidea</taxon>
        <taxon>Rhabditidae</taxon>
        <taxon>Peloderinae</taxon>
        <taxon>Caenorhabditis</taxon>
    </lineage>
</organism>
<dbReference type="AlphaFoldDB" id="F9UKU2"/>
<gene>
    <name evidence="2" type="ORF">CELE_Y38H8A.12</name>
    <name evidence="2 4" type="ORF">Y38H8A.12</name>
</gene>
<dbReference type="WormBase" id="Y38H8A.12">
    <property type="protein sequence ID" value="CE46296"/>
    <property type="gene ID" value="WBGene00206493"/>
</dbReference>
<dbReference type="EMBL" id="BX284604">
    <property type="protein sequence ID" value="CCC42205.1"/>
    <property type="molecule type" value="Genomic_DNA"/>
</dbReference>
<keyword evidence="3" id="KW-1185">Reference proteome</keyword>
<dbReference type="InParanoid" id="F9UKU2"/>
<dbReference type="AGR" id="WB:WBGene00206493"/>
<evidence type="ECO:0000313" key="3">
    <source>
        <dbReference type="Proteomes" id="UP000001940"/>
    </source>
</evidence>
<feature type="region of interest" description="Disordered" evidence="1">
    <location>
        <begin position="1"/>
        <end position="32"/>
    </location>
</feature>
<dbReference type="Bgee" id="WBGene00206493">
    <property type="expression patterns" value="Expressed in pharyngeal muscle cell (C elegans) and 3 other cell types or tissues"/>
</dbReference>
<evidence type="ECO:0000313" key="2">
    <source>
        <dbReference type="EMBL" id="CCC42205.1"/>
    </source>
</evidence>
<reference evidence="2 3" key="1">
    <citation type="journal article" date="1998" name="Science">
        <title>Genome sequence of the nematode C. elegans: a platform for investigating biology.</title>
        <authorList>
            <consortium name="The C. elegans sequencing consortium"/>
            <person name="Sulson J.E."/>
            <person name="Waterston R."/>
        </authorList>
    </citation>
    <scope>NUCLEOTIDE SEQUENCE [LARGE SCALE GENOMIC DNA]</scope>
    <source>
        <strain evidence="2 3">Bristol N2</strain>
    </source>
</reference>
<evidence type="ECO:0000313" key="4">
    <source>
        <dbReference type="WormBase" id="Y38H8A.12"/>
    </source>
</evidence>
<evidence type="ECO:0000256" key="1">
    <source>
        <dbReference type="SAM" id="MobiDB-lite"/>
    </source>
</evidence>
<name>F9UKU2_CAEEL</name>
<sequence>MPPKKHKNPKTPDTTEPLSEEALLGPKSRLGH</sequence>
<dbReference type="HOGENOM" id="CLU_3392705_0_0_1"/>
<dbReference type="Proteomes" id="UP000001940">
    <property type="component" value="Chromosome IV"/>
</dbReference>
<proteinExistence type="predicted"/>
<dbReference type="PaxDb" id="6239-Y38H8A.12"/>
<accession>F9UKU2</accession>
<protein>
    <submittedName>
        <fullName evidence="2">Small muscular protein</fullName>
    </submittedName>
</protein>